<dbReference type="Proteomes" id="UP000580250">
    <property type="component" value="Unassembled WGS sequence"/>
</dbReference>
<organism evidence="1 2">
    <name type="scientific">Meloidogyne enterolobii</name>
    <name type="common">Root-knot nematode worm</name>
    <name type="synonym">Meloidogyne mayaguensis</name>
    <dbReference type="NCBI Taxonomy" id="390850"/>
    <lineage>
        <taxon>Eukaryota</taxon>
        <taxon>Metazoa</taxon>
        <taxon>Ecdysozoa</taxon>
        <taxon>Nematoda</taxon>
        <taxon>Chromadorea</taxon>
        <taxon>Rhabditida</taxon>
        <taxon>Tylenchina</taxon>
        <taxon>Tylenchomorpha</taxon>
        <taxon>Tylenchoidea</taxon>
        <taxon>Meloidogynidae</taxon>
        <taxon>Meloidogyninae</taxon>
        <taxon>Meloidogyne</taxon>
    </lineage>
</organism>
<evidence type="ECO:0000313" key="1">
    <source>
        <dbReference type="EMBL" id="CAD2191328.1"/>
    </source>
</evidence>
<protein>
    <submittedName>
        <fullName evidence="1">Uncharacterized protein</fullName>
    </submittedName>
</protein>
<proteinExistence type="predicted"/>
<sequence length="155" mass="17764">MTKIKPPIELIVEIANSLPLNIRWAKLRVSLVFDLSILAVQRDWVFINRIFNVLENGITQLGLVDTHLDQRGYPNLDDHEDQLMVINAQLDYIFGEAFTVSLSSAGLRKKMNTFLARWDEIIIEESYTLDEVNFYLLTILGQVSGQGFKNGQLYC</sequence>
<reference evidence="1 2" key="1">
    <citation type="submission" date="2020-08" db="EMBL/GenBank/DDBJ databases">
        <authorList>
            <person name="Koutsovoulos G."/>
            <person name="Danchin GJ E."/>
        </authorList>
    </citation>
    <scope>NUCLEOTIDE SEQUENCE [LARGE SCALE GENOMIC DNA]</scope>
</reference>
<name>A0A6V7WWE8_MELEN</name>
<evidence type="ECO:0000313" key="2">
    <source>
        <dbReference type="Proteomes" id="UP000580250"/>
    </source>
</evidence>
<dbReference type="EMBL" id="CAJEWN010000871">
    <property type="protein sequence ID" value="CAD2191328.1"/>
    <property type="molecule type" value="Genomic_DNA"/>
</dbReference>
<accession>A0A6V7WWE8</accession>
<gene>
    <name evidence="1" type="ORF">MENT_LOCUS44154</name>
</gene>
<dbReference type="AlphaFoldDB" id="A0A6V7WWE8"/>
<comment type="caution">
    <text evidence="1">The sequence shown here is derived from an EMBL/GenBank/DDBJ whole genome shotgun (WGS) entry which is preliminary data.</text>
</comment>